<dbReference type="GO" id="GO:0005654">
    <property type="term" value="C:nucleoplasm"/>
    <property type="evidence" value="ECO:0007669"/>
    <property type="project" value="TreeGrafter"/>
</dbReference>
<reference evidence="4" key="1">
    <citation type="submission" date="2022-08" db="UniProtKB">
        <authorList>
            <consortium name="EnsemblMetazoa"/>
        </authorList>
    </citation>
    <scope>IDENTIFICATION</scope>
    <source>
        <strain evidence="4">05x7-T-G4-1.051#20</strain>
    </source>
</reference>
<name>A0A8W8HZF3_MAGGI</name>
<proteinExistence type="predicted"/>
<dbReference type="SMART" id="SM00248">
    <property type="entry name" value="ANK"/>
    <property type="match status" value="3"/>
</dbReference>
<dbReference type="GO" id="GO:0005737">
    <property type="term" value="C:cytoplasm"/>
    <property type="evidence" value="ECO:0007669"/>
    <property type="project" value="TreeGrafter"/>
</dbReference>
<feature type="region of interest" description="Disordered" evidence="2">
    <location>
        <begin position="180"/>
        <end position="199"/>
    </location>
</feature>
<evidence type="ECO:0000259" key="3">
    <source>
        <dbReference type="PROSITE" id="PS50954"/>
    </source>
</evidence>
<dbReference type="PROSITE" id="PS50088">
    <property type="entry name" value="ANK_REPEAT"/>
    <property type="match status" value="1"/>
</dbReference>
<dbReference type="Proteomes" id="UP000005408">
    <property type="component" value="Unassembled WGS sequence"/>
</dbReference>
<keyword evidence="5" id="KW-1185">Reference proteome</keyword>
<dbReference type="InterPro" id="IPR034998">
    <property type="entry name" value="ANKLE1"/>
</dbReference>
<dbReference type="Pfam" id="PF03020">
    <property type="entry name" value="LEM"/>
    <property type="match status" value="1"/>
</dbReference>
<dbReference type="GO" id="GO:0004520">
    <property type="term" value="F:DNA endonuclease activity"/>
    <property type="evidence" value="ECO:0007669"/>
    <property type="project" value="TreeGrafter"/>
</dbReference>
<feature type="repeat" description="ANK" evidence="1">
    <location>
        <begin position="68"/>
        <end position="100"/>
    </location>
</feature>
<dbReference type="PANTHER" id="PTHR46427">
    <property type="entry name" value="ANKYRIN REPEAT AND LEM DOMAIN-CONTAINING PROTEIN 1"/>
    <property type="match status" value="1"/>
</dbReference>
<dbReference type="InterPro" id="IPR002110">
    <property type="entry name" value="Ankyrin_rpt"/>
</dbReference>
<dbReference type="CDD" id="cd12934">
    <property type="entry name" value="LEM"/>
    <property type="match status" value="1"/>
</dbReference>
<feature type="domain" description="LEM" evidence="3">
    <location>
        <begin position="442"/>
        <end position="486"/>
    </location>
</feature>
<sequence>MATASQLLDALSREDNLLSEQLLQRGADPNEVLPLGGVAPMHIAAGLSGDATELLLNYGGNPNIRSVEGTTPMHVACMWGKRDALTALLQNGGDPFIKDQDGETAFGSAAKLSQHNCLETIKSHMSDDLSSNSSTLTQLLTKNNFCMDVTSPDHPYIDEKGRRNDTLTSEDSFVTCASESFQETRNQSHRSPGLGPNWNSKEDECAKGDFVKEDNLKEENTLKSENCVYEIYKNQEDLPECHIIDFGQGNLSDLMTSDESFCPQNEENFLKKFSSMDIKSPSRRKVFTPPVTLPSSLPANLSDLLTSDESFVPPTTGTCKVNFAKSLNNLALNSPSKVEFVRKWHQQNFPSPTVGQSEDSFDPDETVLYDPYEDLDSINSETTIHYWEDPATGKKLVERHIPSSFCGSSGRPSLNASICTVSTVDSQKTELYDWKCYTQTVDDNDNRLSDKEIRQKLQSLGDSPGPITPSTRQTYLTRLNHLQTNATLGQLGITKTLPDYPSVLRTALDGKFDSLGLREMEEDLIKTFSDKSLSSTWREGTIKSSFNYLLLDSRVTQDLPNRADNLGELETFQKFIGAIFYIGKGKRARPYSHLFEALNHKQGKAGKKVQHIIDIWKDGYGVVSLHCFQSVIPVEAYTREACMVDAIGLHRLTNIKRGDVYGPATSWQMKERQRFGVYLLKKALQIFLGEGERQISPADIKR</sequence>
<accession>A0A8W8HZF3</accession>
<evidence type="ECO:0000313" key="5">
    <source>
        <dbReference type="Proteomes" id="UP000005408"/>
    </source>
</evidence>
<evidence type="ECO:0000313" key="4">
    <source>
        <dbReference type="EnsemblMetazoa" id="G11800.1:cds"/>
    </source>
</evidence>
<dbReference type="Pfam" id="PF22945">
    <property type="entry name" value="LEM-3_GIY-YIG"/>
    <property type="match status" value="1"/>
</dbReference>
<dbReference type="PANTHER" id="PTHR46427:SF1">
    <property type="entry name" value="ANKYRIN REPEAT AND LEM DOMAIN-CONTAINING PROTEIN 1"/>
    <property type="match status" value="1"/>
</dbReference>
<dbReference type="PROSITE" id="PS50297">
    <property type="entry name" value="ANK_REP_REGION"/>
    <property type="match status" value="1"/>
</dbReference>
<dbReference type="InterPro" id="IPR036770">
    <property type="entry name" value="Ankyrin_rpt-contain_sf"/>
</dbReference>
<evidence type="ECO:0000256" key="1">
    <source>
        <dbReference type="PROSITE-ProRule" id="PRU00023"/>
    </source>
</evidence>
<dbReference type="OMA" id="QGHRDCA"/>
<dbReference type="SUPFAM" id="SSF48403">
    <property type="entry name" value="Ankyrin repeat"/>
    <property type="match status" value="1"/>
</dbReference>
<dbReference type="Gene3D" id="1.10.720.40">
    <property type="match status" value="1"/>
</dbReference>
<dbReference type="PROSITE" id="PS50954">
    <property type="entry name" value="LEM"/>
    <property type="match status" value="1"/>
</dbReference>
<keyword evidence="1" id="KW-0040">ANK repeat</keyword>
<dbReference type="InterPro" id="IPR003887">
    <property type="entry name" value="LEM_dom"/>
</dbReference>
<dbReference type="AlphaFoldDB" id="A0A8W8HZF3"/>
<dbReference type="EnsemblMetazoa" id="G11800.1">
    <property type="protein sequence ID" value="G11800.1:cds"/>
    <property type="gene ID" value="G11800"/>
</dbReference>
<dbReference type="Gene3D" id="1.25.40.20">
    <property type="entry name" value="Ankyrin repeat-containing domain"/>
    <property type="match status" value="1"/>
</dbReference>
<dbReference type="GO" id="GO:0000724">
    <property type="term" value="P:double-strand break repair via homologous recombination"/>
    <property type="evidence" value="ECO:0007669"/>
    <property type="project" value="TreeGrafter"/>
</dbReference>
<dbReference type="OrthoDB" id="1601181at2759"/>
<evidence type="ECO:0000256" key="2">
    <source>
        <dbReference type="SAM" id="MobiDB-lite"/>
    </source>
</evidence>
<organism evidence="4 5">
    <name type="scientific">Magallana gigas</name>
    <name type="common">Pacific oyster</name>
    <name type="synonym">Crassostrea gigas</name>
    <dbReference type="NCBI Taxonomy" id="29159"/>
    <lineage>
        <taxon>Eukaryota</taxon>
        <taxon>Metazoa</taxon>
        <taxon>Spiralia</taxon>
        <taxon>Lophotrochozoa</taxon>
        <taxon>Mollusca</taxon>
        <taxon>Bivalvia</taxon>
        <taxon>Autobranchia</taxon>
        <taxon>Pteriomorphia</taxon>
        <taxon>Ostreida</taxon>
        <taxon>Ostreoidea</taxon>
        <taxon>Ostreidae</taxon>
        <taxon>Magallana</taxon>
    </lineage>
</organism>
<dbReference type="Pfam" id="PF12796">
    <property type="entry name" value="Ank_2"/>
    <property type="match status" value="1"/>
</dbReference>
<dbReference type="GO" id="GO:0000712">
    <property type="term" value="P:resolution of meiotic recombination intermediates"/>
    <property type="evidence" value="ECO:0007669"/>
    <property type="project" value="TreeGrafter"/>
</dbReference>
<dbReference type="SUPFAM" id="SSF63451">
    <property type="entry name" value="LEM domain"/>
    <property type="match status" value="1"/>
</dbReference>
<dbReference type="SMART" id="SM00540">
    <property type="entry name" value="LEM"/>
    <property type="match status" value="1"/>
</dbReference>
<dbReference type="CDD" id="cd10454">
    <property type="entry name" value="GIY-YIG_COG3680_Meta"/>
    <property type="match status" value="1"/>
</dbReference>
<protein>
    <recommendedName>
        <fullName evidence="3">LEM domain-containing protein</fullName>
    </recommendedName>
</protein>
<dbReference type="InterPro" id="IPR011015">
    <property type="entry name" value="LEM/LEM-like_dom_sf"/>
</dbReference>